<organism evidence="5 6">
    <name type="scientific">Kaistia geumhonensis</name>
    <dbReference type="NCBI Taxonomy" id="410839"/>
    <lineage>
        <taxon>Bacteria</taxon>
        <taxon>Pseudomonadati</taxon>
        <taxon>Pseudomonadota</taxon>
        <taxon>Alphaproteobacteria</taxon>
        <taxon>Hyphomicrobiales</taxon>
        <taxon>Kaistiaceae</taxon>
        <taxon>Kaistia</taxon>
    </lineage>
</organism>
<dbReference type="PANTHER" id="PTHR30006:SF15">
    <property type="entry name" value="IRON-UTILIZATION PERIPLASMIC PROTEIN"/>
    <property type="match status" value="1"/>
</dbReference>
<dbReference type="Pfam" id="PF13416">
    <property type="entry name" value="SBP_bac_8"/>
    <property type="match status" value="1"/>
</dbReference>
<dbReference type="InterPro" id="IPR006311">
    <property type="entry name" value="TAT_signal"/>
</dbReference>
<dbReference type="Gene3D" id="3.40.190.10">
    <property type="entry name" value="Periplasmic binding protein-like II"/>
    <property type="match status" value="2"/>
</dbReference>
<comment type="caution">
    <text evidence="5">The sequence shown here is derived from an EMBL/GenBank/DDBJ whole genome shotgun (WGS) entry which is preliminary data.</text>
</comment>
<gene>
    <name evidence="5" type="ORF">QO015_002563</name>
</gene>
<proteinExistence type="inferred from homology"/>
<protein>
    <submittedName>
        <fullName evidence="5">Iron(III) transport system substrate-binding protein</fullName>
    </submittedName>
</protein>
<keyword evidence="6" id="KW-1185">Reference proteome</keyword>
<dbReference type="InterPro" id="IPR019546">
    <property type="entry name" value="TAT_signal_bac_arc"/>
</dbReference>
<comment type="similarity">
    <text evidence="1">Belongs to the bacterial solute-binding protein 1 family.</text>
</comment>
<dbReference type="EMBL" id="JAUSWJ010000001">
    <property type="protein sequence ID" value="MDQ0516950.1"/>
    <property type="molecule type" value="Genomic_DNA"/>
</dbReference>
<dbReference type="SUPFAM" id="SSF53850">
    <property type="entry name" value="Periplasmic binding protein-like II"/>
    <property type="match status" value="1"/>
</dbReference>
<accession>A0ABU0M7J9</accession>
<evidence type="ECO:0000256" key="1">
    <source>
        <dbReference type="ARBA" id="ARBA00008520"/>
    </source>
</evidence>
<sequence>MYPLSRRALLKGAALGGAALAAGPALIAAASRPARAADGPLALYNGQHRPPVEALIAAFTASTGIEVAVRHGSSAQLASQLMEEGAHSPADVFWSEESPSLFALAEKGLLAPLAAGTLAAVPAEYSAKDGTWIGATARCRVVVYNKANVDPATLPASVLDFASEAYADRVAFAPASGAFQQQIMAVMILKGREAALAWLKGLRQYGRVYNSDSAAVEAVESGDIPIALSNNYYWQALAREIGEADVQSAIYNIGHGDPGTLITVSGGGVLKSAKNAEAAQRFVAFMVSEEGQKAIVAAIAEYPLRPGVTSPFPLTPFGELDPAPVTPNELGDAEAALALLREAELA</sequence>
<dbReference type="PROSITE" id="PS51318">
    <property type="entry name" value="TAT"/>
    <property type="match status" value="1"/>
</dbReference>
<dbReference type="RefSeq" id="WP_266278952.1">
    <property type="nucleotide sequence ID" value="NZ_JAPKNF010000001.1"/>
</dbReference>
<keyword evidence="2 4" id="KW-0732">Signal</keyword>
<dbReference type="Proteomes" id="UP001223743">
    <property type="component" value="Unassembled WGS sequence"/>
</dbReference>
<feature type="chain" id="PRO_5047493450" evidence="4">
    <location>
        <begin position="37"/>
        <end position="346"/>
    </location>
</feature>
<dbReference type="PIRSF" id="PIRSF002825">
    <property type="entry name" value="CfbpA"/>
    <property type="match status" value="1"/>
</dbReference>
<evidence type="ECO:0000313" key="6">
    <source>
        <dbReference type="Proteomes" id="UP001223743"/>
    </source>
</evidence>
<evidence type="ECO:0000256" key="3">
    <source>
        <dbReference type="ARBA" id="ARBA00022764"/>
    </source>
</evidence>
<keyword evidence="3" id="KW-0574">Periplasm</keyword>
<dbReference type="NCBIfam" id="TIGR01409">
    <property type="entry name" value="TAT_signal_seq"/>
    <property type="match status" value="1"/>
</dbReference>
<reference evidence="5 6" key="1">
    <citation type="submission" date="2023-07" db="EMBL/GenBank/DDBJ databases">
        <title>Genomic Encyclopedia of Type Strains, Phase IV (KMG-IV): sequencing the most valuable type-strain genomes for metagenomic binning, comparative biology and taxonomic classification.</title>
        <authorList>
            <person name="Goeker M."/>
        </authorList>
    </citation>
    <scope>NUCLEOTIDE SEQUENCE [LARGE SCALE GENOMIC DNA]</scope>
    <source>
        <strain evidence="5 6">B1-1</strain>
    </source>
</reference>
<evidence type="ECO:0000313" key="5">
    <source>
        <dbReference type="EMBL" id="MDQ0516950.1"/>
    </source>
</evidence>
<evidence type="ECO:0000256" key="2">
    <source>
        <dbReference type="ARBA" id="ARBA00022729"/>
    </source>
</evidence>
<name>A0ABU0M7J9_9HYPH</name>
<dbReference type="InterPro" id="IPR006059">
    <property type="entry name" value="SBP"/>
</dbReference>
<dbReference type="PANTHER" id="PTHR30006">
    <property type="entry name" value="THIAMINE-BINDING PERIPLASMIC PROTEIN-RELATED"/>
    <property type="match status" value="1"/>
</dbReference>
<dbReference type="InterPro" id="IPR026045">
    <property type="entry name" value="Ferric-bd"/>
</dbReference>
<feature type="signal peptide" evidence="4">
    <location>
        <begin position="1"/>
        <end position="36"/>
    </location>
</feature>
<evidence type="ECO:0000256" key="4">
    <source>
        <dbReference type="SAM" id="SignalP"/>
    </source>
</evidence>